<evidence type="ECO:0000313" key="2">
    <source>
        <dbReference type="EMBL" id="HIT50565.1"/>
    </source>
</evidence>
<evidence type="ECO:0000256" key="1">
    <source>
        <dbReference type="SAM" id="Phobius"/>
    </source>
</evidence>
<comment type="caution">
    <text evidence="2">The sequence shown here is derived from an EMBL/GenBank/DDBJ whole genome shotgun (WGS) entry which is preliminary data.</text>
</comment>
<feature type="transmembrane region" description="Helical" evidence="1">
    <location>
        <begin position="229"/>
        <end position="254"/>
    </location>
</feature>
<keyword evidence="1" id="KW-0472">Membrane</keyword>
<proteinExistence type="predicted"/>
<gene>
    <name evidence="2" type="ORF">IAD46_06000</name>
</gene>
<feature type="transmembrane region" description="Helical" evidence="1">
    <location>
        <begin position="197"/>
        <end position="217"/>
    </location>
</feature>
<name>A0A9D1GS46_9MOLU</name>
<keyword evidence="1" id="KW-0812">Transmembrane</keyword>
<feature type="transmembrane region" description="Helical" evidence="1">
    <location>
        <begin position="12"/>
        <end position="33"/>
    </location>
</feature>
<accession>A0A9D1GS46</accession>
<reference evidence="2" key="2">
    <citation type="journal article" date="2021" name="PeerJ">
        <title>Extensive microbial diversity within the chicken gut microbiome revealed by metagenomics and culture.</title>
        <authorList>
            <person name="Gilroy R."/>
            <person name="Ravi A."/>
            <person name="Getino M."/>
            <person name="Pursley I."/>
            <person name="Horton D.L."/>
            <person name="Alikhan N.F."/>
            <person name="Baker D."/>
            <person name="Gharbi K."/>
            <person name="Hall N."/>
            <person name="Watson M."/>
            <person name="Adriaenssens E.M."/>
            <person name="Foster-Nyarko E."/>
            <person name="Jarju S."/>
            <person name="Secka A."/>
            <person name="Antonio M."/>
            <person name="Oren A."/>
            <person name="Chaudhuri R.R."/>
            <person name="La Ragione R."/>
            <person name="Hildebrand F."/>
            <person name="Pallen M.J."/>
        </authorList>
    </citation>
    <scope>NUCLEOTIDE SEQUENCE</scope>
    <source>
        <strain evidence="2">ChiW17-6978</strain>
    </source>
</reference>
<evidence type="ECO:0000313" key="3">
    <source>
        <dbReference type="Proteomes" id="UP000886758"/>
    </source>
</evidence>
<sequence>MNFILNLAASFAVQMIATLGILFLFGKVIAFCNTRFYRNFGSKGHAVCIATGFIGTPIHEAAHALMCVVFRHKITEIKFFQPNSSDGTLGYVNHSYNPKSLYQRIGNFFIGIAPILVGSLILSGLLYFLLPEMVEEMLSQLEKVDFVSDFGSALFYIGKAVTAMFGYILTWQFWVFLLAGSFIALHMTLSRADVQGALSGVLLVAVVFLVVDGILLVIKKSLLASFTNVILTCGTFLLFFCCLFFLLAVVLLILSTMIAKRL</sequence>
<dbReference type="AlphaFoldDB" id="A0A9D1GS46"/>
<protein>
    <submittedName>
        <fullName evidence="2">Uncharacterized protein</fullName>
    </submittedName>
</protein>
<feature type="transmembrane region" description="Helical" evidence="1">
    <location>
        <begin position="164"/>
        <end position="185"/>
    </location>
</feature>
<reference evidence="2" key="1">
    <citation type="submission" date="2020-10" db="EMBL/GenBank/DDBJ databases">
        <authorList>
            <person name="Gilroy R."/>
        </authorList>
    </citation>
    <scope>NUCLEOTIDE SEQUENCE</scope>
    <source>
        <strain evidence="2">ChiW17-6978</strain>
    </source>
</reference>
<dbReference type="EMBL" id="DVLF01000186">
    <property type="protein sequence ID" value="HIT50565.1"/>
    <property type="molecule type" value="Genomic_DNA"/>
</dbReference>
<dbReference type="Proteomes" id="UP000886758">
    <property type="component" value="Unassembled WGS sequence"/>
</dbReference>
<feature type="transmembrane region" description="Helical" evidence="1">
    <location>
        <begin position="108"/>
        <end position="130"/>
    </location>
</feature>
<keyword evidence="1" id="KW-1133">Transmembrane helix</keyword>
<organism evidence="2 3">
    <name type="scientific">Candidatus Pelethenecus faecipullorum</name>
    <dbReference type="NCBI Taxonomy" id="2840900"/>
    <lineage>
        <taxon>Bacteria</taxon>
        <taxon>Bacillati</taxon>
        <taxon>Mycoplasmatota</taxon>
        <taxon>Mollicutes</taxon>
        <taxon>Candidatus Pelethenecus</taxon>
    </lineage>
</organism>